<organism evidence="6 7">
    <name type="scientific">Favolaschia claudopus</name>
    <dbReference type="NCBI Taxonomy" id="2862362"/>
    <lineage>
        <taxon>Eukaryota</taxon>
        <taxon>Fungi</taxon>
        <taxon>Dikarya</taxon>
        <taxon>Basidiomycota</taxon>
        <taxon>Agaricomycotina</taxon>
        <taxon>Agaricomycetes</taxon>
        <taxon>Agaricomycetidae</taxon>
        <taxon>Agaricales</taxon>
        <taxon>Marasmiineae</taxon>
        <taxon>Mycenaceae</taxon>
        <taxon>Favolaschia</taxon>
    </lineage>
</organism>
<comment type="subcellular location">
    <subcellularLocation>
        <location evidence="1">Nucleus</location>
    </subcellularLocation>
</comment>
<dbReference type="SUPFAM" id="SSF53098">
    <property type="entry name" value="Ribonuclease H-like"/>
    <property type="match status" value="1"/>
</dbReference>
<keyword evidence="3" id="KW-0863">Zinc-finger</keyword>
<dbReference type="PANTHER" id="PTHR46481">
    <property type="entry name" value="ZINC FINGER BED DOMAIN-CONTAINING PROTEIN 4"/>
    <property type="match status" value="1"/>
</dbReference>
<evidence type="ECO:0000256" key="4">
    <source>
        <dbReference type="ARBA" id="ARBA00022833"/>
    </source>
</evidence>
<sequence>MAKKKCLLVLPVSEVHPHIKIVDFGLKTSTGTLRKHLYTDHPDEWITACVRLNIKITAKEAEPAVADYKRRQGHLSSSTGAAGQIKGRRLFSHEAFVDAVVEFISINVIENEQLRAIFLMLRTELKDSDIPHRSTIRNRIMQLLDEHLDRTQAEIAAALGKLSTTMDVWTDQRLRPFMAISGHWIETTPVQDPSGPRYALKLRSALIGFIPIPGRHDGEHLAIAFLHDIDRINAAKKLGWITGDNASNNNTFSHGVQSKLRLRAIRFPAIERRIRCFPHITHLACIAILKAITDMDFADPQADDFDPRNDTATSFLDAIVRDPIATIRTIIRLIRFSSLRRQFFSELVKTLDLGNLELLRDVITRWSSTLLMIDRSLVLRPAIDNFLQSEQFEEVSKYQFGEEEWNALKVFKKILDVPHAFQQKLSAEKTPTLCHALPAFEAMIKKWEQLQDEFPEASHIIQQGIDKLNEYQDRIKDVPVYTLAMIVNPKIKLRWLSLHRPEKVEWAKRLLRTTLREYDNNTLPTSPTRPAYDTWADEILGIEAPAAEVGEDNIDDEIAAYLIDPRTGLSTLNFWEENQLRYRRLFALALDILP</sequence>
<feature type="non-terminal residue" evidence="6">
    <location>
        <position position="594"/>
    </location>
</feature>
<accession>A0AAW0BI16</accession>
<keyword evidence="7" id="KW-1185">Reference proteome</keyword>
<keyword evidence="2" id="KW-0479">Metal-binding</keyword>
<dbReference type="GO" id="GO:0005634">
    <property type="term" value="C:nucleus"/>
    <property type="evidence" value="ECO:0007669"/>
    <property type="project" value="UniProtKB-SubCell"/>
</dbReference>
<evidence type="ECO:0000256" key="5">
    <source>
        <dbReference type="ARBA" id="ARBA00023242"/>
    </source>
</evidence>
<evidence type="ECO:0000313" key="7">
    <source>
        <dbReference type="Proteomes" id="UP001362999"/>
    </source>
</evidence>
<dbReference type="EMBL" id="JAWWNJ010000033">
    <property type="protein sequence ID" value="KAK7025894.1"/>
    <property type="molecule type" value="Genomic_DNA"/>
</dbReference>
<dbReference type="Proteomes" id="UP001362999">
    <property type="component" value="Unassembled WGS sequence"/>
</dbReference>
<evidence type="ECO:0000256" key="3">
    <source>
        <dbReference type="ARBA" id="ARBA00022771"/>
    </source>
</evidence>
<proteinExistence type="predicted"/>
<evidence type="ECO:0000256" key="1">
    <source>
        <dbReference type="ARBA" id="ARBA00004123"/>
    </source>
</evidence>
<name>A0AAW0BI16_9AGAR</name>
<reference evidence="6 7" key="1">
    <citation type="journal article" date="2024" name="J Genomics">
        <title>Draft genome sequencing and assembly of Favolaschia claudopus CIRM-BRFM 2984 isolated from oak limbs.</title>
        <authorList>
            <person name="Navarro D."/>
            <person name="Drula E."/>
            <person name="Chaduli D."/>
            <person name="Cazenave R."/>
            <person name="Ahrendt S."/>
            <person name="Wang J."/>
            <person name="Lipzen A."/>
            <person name="Daum C."/>
            <person name="Barry K."/>
            <person name="Grigoriev I.V."/>
            <person name="Favel A."/>
            <person name="Rosso M.N."/>
            <person name="Martin F."/>
        </authorList>
    </citation>
    <scope>NUCLEOTIDE SEQUENCE [LARGE SCALE GENOMIC DNA]</scope>
    <source>
        <strain evidence="6 7">CIRM-BRFM 2984</strain>
    </source>
</reference>
<dbReference type="GO" id="GO:0008270">
    <property type="term" value="F:zinc ion binding"/>
    <property type="evidence" value="ECO:0007669"/>
    <property type="project" value="UniProtKB-KW"/>
</dbReference>
<evidence type="ECO:0000313" key="6">
    <source>
        <dbReference type="EMBL" id="KAK7025894.1"/>
    </source>
</evidence>
<gene>
    <name evidence="6" type="ORF">R3P38DRAFT_2707547</name>
</gene>
<keyword evidence="5" id="KW-0539">Nucleus</keyword>
<dbReference type="InterPro" id="IPR052035">
    <property type="entry name" value="ZnF_BED_domain_contain"/>
</dbReference>
<keyword evidence="4" id="KW-0862">Zinc</keyword>
<comment type="caution">
    <text evidence="6">The sequence shown here is derived from an EMBL/GenBank/DDBJ whole genome shotgun (WGS) entry which is preliminary data.</text>
</comment>
<protein>
    <submittedName>
        <fullName evidence="6">Ribonuclease H-like domain-containing protein</fullName>
    </submittedName>
</protein>
<dbReference type="InterPro" id="IPR012337">
    <property type="entry name" value="RNaseH-like_sf"/>
</dbReference>
<evidence type="ECO:0000256" key="2">
    <source>
        <dbReference type="ARBA" id="ARBA00022723"/>
    </source>
</evidence>
<dbReference type="PANTHER" id="PTHR46481:SF10">
    <property type="entry name" value="ZINC FINGER BED DOMAIN-CONTAINING PROTEIN 39"/>
    <property type="match status" value="1"/>
</dbReference>
<dbReference type="AlphaFoldDB" id="A0AAW0BI16"/>